<gene>
    <name evidence="9" type="ORF">G195_000133</name>
</gene>
<dbReference type="PANTHER" id="PTHR43744">
    <property type="entry name" value="ABC TRANSPORTER PERMEASE PROTEIN MG189-RELATED-RELATED"/>
    <property type="match status" value="1"/>
</dbReference>
<keyword evidence="3" id="KW-1003">Cell membrane</keyword>
<sequence>MFMSLHKVAVVPGGFKYDWIGIQNYRDAFLKDNVFPIEMITYFQQMLLMVPIIVIFALLISLLLNQKFPGRFIYRALFFLPVIFATGQVLSELFTQGAGDIPFLDQYNLEPLVKQYVGGEMAKMIMEVLGRVVLILWYSGPLLYMITTMLKTVSDLLDPSVKWIPRVVTWENLTKAYEGLQYPEALRNTAVIALTCSLVIIIPLYVIFSKLGLLNSLFVFLVPAIFGQGLKGALFILIFRQFFKSQPPSLEEAAKLDGASVARLYFRIMLPLAQSACLVVFLFSFIWYWNMYYEPSMFLAKGFTPLSIRLDNLEEVLNPSLLSSQESVNNPVTEGTKMAAAFLIIFPPMLIFMFLQRWFITGIERTGIVE</sequence>
<dbReference type="PANTHER" id="PTHR43744:SF8">
    <property type="entry name" value="SN-GLYCEROL-3-PHOSPHATE TRANSPORT SYSTEM PERMEASE PROTEIN UGPE"/>
    <property type="match status" value="1"/>
</dbReference>
<evidence type="ECO:0000256" key="6">
    <source>
        <dbReference type="ARBA" id="ARBA00023136"/>
    </source>
</evidence>
<dbReference type="SUPFAM" id="SSF161098">
    <property type="entry name" value="MetI-like"/>
    <property type="match status" value="2"/>
</dbReference>
<dbReference type="InterPro" id="IPR035906">
    <property type="entry name" value="MetI-like_sf"/>
</dbReference>
<dbReference type="CDD" id="cd06261">
    <property type="entry name" value="TM_PBP2"/>
    <property type="match status" value="1"/>
</dbReference>
<organism evidence="9 10">
    <name type="scientific">Phytophthora kernoviae 00238/432</name>
    <dbReference type="NCBI Taxonomy" id="1284355"/>
    <lineage>
        <taxon>Eukaryota</taxon>
        <taxon>Sar</taxon>
        <taxon>Stramenopiles</taxon>
        <taxon>Oomycota</taxon>
        <taxon>Peronosporomycetes</taxon>
        <taxon>Peronosporales</taxon>
        <taxon>Peronosporaceae</taxon>
        <taxon>Phytophthora</taxon>
    </lineage>
</organism>
<feature type="transmembrane region" description="Helical" evidence="7">
    <location>
        <begin position="72"/>
        <end position="90"/>
    </location>
</feature>
<keyword evidence="5 7" id="KW-1133">Transmembrane helix</keyword>
<evidence type="ECO:0000256" key="5">
    <source>
        <dbReference type="ARBA" id="ARBA00022989"/>
    </source>
</evidence>
<dbReference type="EMBL" id="AOFI03000001">
    <property type="protein sequence ID" value="KAF4326091.1"/>
    <property type="molecule type" value="Genomic_DNA"/>
</dbReference>
<dbReference type="GO" id="GO:0055085">
    <property type="term" value="P:transmembrane transport"/>
    <property type="evidence" value="ECO:0007669"/>
    <property type="project" value="InterPro"/>
</dbReference>
<comment type="subcellular location">
    <subcellularLocation>
        <location evidence="1">Cell membrane</location>
        <topology evidence="1">Multi-pass membrane protein</topology>
    </subcellularLocation>
</comment>
<evidence type="ECO:0000256" key="3">
    <source>
        <dbReference type="ARBA" id="ARBA00022475"/>
    </source>
</evidence>
<protein>
    <recommendedName>
        <fullName evidence="8">ABC transmembrane type-1 domain-containing protein</fullName>
    </recommendedName>
</protein>
<feature type="transmembrane region" description="Helical" evidence="7">
    <location>
        <begin position="42"/>
        <end position="65"/>
    </location>
</feature>
<feature type="transmembrane region" description="Helical" evidence="7">
    <location>
        <begin position="338"/>
        <end position="355"/>
    </location>
</feature>
<dbReference type="Pfam" id="PF00528">
    <property type="entry name" value="BPD_transp_1"/>
    <property type="match status" value="1"/>
</dbReference>
<name>A0A8J4WRP0_9STRA</name>
<evidence type="ECO:0000256" key="4">
    <source>
        <dbReference type="ARBA" id="ARBA00022692"/>
    </source>
</evidence>
<feature type="transmembrane region" description="Helical" evidence="7">
    <location>
        <begin position="128"/>
        <end position="146"/>
    </location>
</feature>
<evidence type="ECO:0000313" key="9">
    <source>
        <dbReference type="EMBL" id="KAF4326091.1"/>
    </source>
</evidence>
<evidence type="ECO:0000256" key="1">
    <source>
        <dbReference type="ARBA" id="ARBA00004651"/>
    </source>
</evidence>
<evidence type="ECO:0000259" key="8">
    <source>
        <dbReference type="PROSITE" id="PS50928"/>
    </source>
</evidence>
<feature type="transmembrane region" description="Helical" evidence="7">
    <location>
        <begin position="190"/>
        <end position="208"/>
    </location>
</feature>
<proteinExistence type="predicted"/>
<evidence type="ECO:0000256" key="2">
    <source>
        <dbReference type="ARBA" id="ARBA00022448"/>
    </source>
</evidence>
<accession>A0A8J4WRP0</accession>
<keyword evidence="6 7" id="KW-0472">Membrane</keyword>
<evidence type="ECO:0000313" key="10">
    <source>
        <dbReference type="Proteomes" id="UP000702964"/>
    </source>
</evidence>
<keyword evidence="4 7" id="KW-0812">Transmembrane</keyword>
<feature type="transmembrane region" description="Helical" evidence="7">
    <location>
        <begin position="220"/>
        <end position="243"/>
    </location>
</feature>
<dbReference type="Gene3D" id="1.10.3720.10">
    <property type="entry name" value="MetI-like"/>
    <property type="match status" value="3"/>
</dbReference>
<dbReference type="GO" id="GO:0005886">
    <property type="term" value="C:plasma membrane"/>
    <property type="evidence" value="ECO:0007669"/>
    <property type="project" value="UniProtKB-SubCell"/>
</dbReference>
<keyword evidence="2" id="KW-0813">Transport</keyword>
<comment type="caution">
    <text evidence="9">The sequence shown here is derived from an EMBL/GenBank/DDBJ whole genome shotgun (WGS) entry which is preliminary data.</text>
</comment>
<feature type="domain" description="ABC transmembrane type-1" evidence="8">
    <location>
        <begin position="144"/>
        <end position="355"/>
    </location>
</feature>
<reference evidence="9" key="2">
    <citation type="submission" date="2020-02" db="EMBL/GenBank/DDBJ databases">
        <authorList>
            <person name="Studholme D.J."/>
        </authorList>
    </citation>
    <scope>NUCLEOTIDE SEQUENCE</scope>
    <source>
        <strain evidence="9">00238/432</strain>
    </source>
</reference>
<reference evidence="9" key="1">
    <citation type="journal article" date="2015" name="Genom Data">
        <title>Draft genome sequences of Phytophthora kernoviae and Phytophthora ramorum lineage EU2 from Scotland.</title>
        <authorList>
            <person name="Sambles C."/>
            <person name="Schlenzig A."/>
            <person name="O'Neill P."/>
            <person name="Grant M."/>
            <person name="Studholme D.J."/>
        </authorList>
    </citation>
    <scope>NUCLEOTIDE SEQUENCE</scope>
    <source>
        <strain evidence="9">00238/432</strain>
    </source>
</reference>
<dbReference type="InterPro" id="IPR000515">
    <property type="entry name" value="MetI-like"/>
</dbReference>
<dbReference type="PROSITE" id="PS50928">
    <property type="entry name" value="ABC_TM1"/>
    <property type="match status" value="1"/>
</dbReference>
<feature type="transmembrane region" description="Helical" evidence="7">
    <location>
        <begin position="264"/>
        <end position="289"/>
    </location>
</feature>
<dbReference type="AlphaFoldDB" id="A0A8J4WRP0"/>
<dbReference type="Proteomes" id="UP000702964">
    <property type="component" value="Unassembled WGS sequence"/>
</dbReference>
<evidence type="ECO:0000256" key="7">
    <source>
        <dbReference type="SAM" id="Phobius"/>
    </source>
</evidence>